<proteinExistence type="predicted"/>
<sequence>MPRLKGGSGFSHPKRGRTKHDRGHARGGRPHKSTIIVGEIESGIACQFESGTDSETDSYDTNSFMSALSHSESEDGIYNTDNDSDSSYSSGSRPATTNTPSGSQDCSGSSSSDMGCSGSDTLGSHQLWLPIMDDKGVRVTVLSRGDDKALQRNVYMKFDGSVRVTAHRRSVPSDLLQEIMLNSGSEVALSDSTVRHFVDRTLSLVLCAGADYEEYADHWKSDESGYIDNNPYDECRYSKTFRSNECSMLVPDRKIDYLHKRIALLLKSEGQVVDDVISNELLDTLESSKVTSLHALFIQQQQKAASLQNAKGMRWHPTMIRLALLKSQASGALDTLRCAGLSFPSDRTLYDYSHVEPTGEGIMVPKIDRIAEKVSNYEKSYQRFHNLLMDEIHISQKLVYQKSTGNMIGYVRLTEVEEEMMMLSKRVNGDDKIDEPSIAKTIFAYMLKGVCNDVKEVIAAYTANAPTKEFVFDRTWDVITRCEVAERKLYFISDVPHLLKTIRNCFAKSGVHPKAKRLLTKGNEVIVWKTIVRLFLEDCDNTWRQSCKLNSVNVYLNSYSCMKVLYPAQVLSHTVGMDLKSRKWKGTSETVDFILLVNDVFDYLNGAHTQHGKRTANPKLNPYTDPEDQRFEKLMGVLKYFLDWETEVKAKSVSAKIKEKMLLARATLDGIEITINAFIRATQYMLKEEKAYFINARVYNQDPLEQYFGKQRASLGGKSNPNSEESFFTDRRISNHRNYNVRKRSGNTQAENRQMEVSDEPLPKRKRGAIKK</sequence>
<dbReference type="InterPro" id="IPR048366">
    <property type="entry name" value="TNP-like_GBD"/>
</dbReference>
<dbReference type="EMBL" id="JAPTSV010000004">
    <property type="protein sequence ID" value="KAJ1528910.1"/>
    <property type="molecule type" value="Genomic_DNA"/>
</dbReference>
<dbReference type="InterPro" id="IPR048365">
    <property type="entry name" value="TNP-like_RNaseH_N"/>
</dbReference>
<comment type="caution">
    <text evidence="4">The sequence shown here is derived from an EMBL/GenBank/DDBJ whole genome shotgun (WGS) entry which is preliminary data.</text>
</comment>
<feature type="domain" description="Transposable element P transposase-like RNase H" evidence="2">
    <location>
        <begin position="366"/>
        <end position="483"/>
    </location>
</feature>
<feature type="compositionally biased region" description="Basic residues" evidence="1">
    <location>
        <begin position="12"/>
        <end position="32"/>
    </location>
</feature>
<accession>A0AAV7XU55</accession>
<evidence type="ECO:0000313" key="5">
    <source>
        <dbReference type="Proteomes" id="UP001075354"/>
    </source>
</evidence>
<dbReference type="Pfam" id="PF21788">
    <property type="entry name" value="TNP-like_GBD"/>
    <property type="match status" value="1"/>
</dbReference>
<keyword evidence="5" id="KW-1185">Reference proteome</keyword>
<evidence type="ECO:0000259" key="2">
    <source>
        <dbReference type="Pfam" id="PF21787"/>
    </source>
</evidence>
<name>A0AAV7XU55_9NEOP</name>
<evidence type="ECO:0000313" key="4">
    <source>
        <dbReference type="EMBL" id="KAJ1528910.1"/>
    </source>
</evidence>
<protein>
    <recommendedName>
        <fullName evidence="6">Transposable element P transposase</fullName>
    </recommendedName>
</protein>
<dbReference type="AlphaFoldDB" id="A0AAV7XU55"/>
<feature type="region of interest" description="Disordered" evidence="1">
    <location>
        <begin position="70"/>
        <end position="118"/>
    </location>
</feature>
<gene>
    <name evidence="4" type="ORF">ONE63_007279</name>
</gene>
<dbReference type="Proteomes" id="UP001075354">
    <property type="component" value="Chromosome 4"/>
</dbReference>
<dbReference type="Pfam" id="PF21787">
    <property type="entry name" value="TNP-like_RNaseH_N"/>
    <property type="match status" value="1"/>
</dbReference>
<evidence type="ECO:0000256" key="1">
    <source>
        <dbReference type="SAM" id="MobiDB-lite"/>
    </source>
</evidence>
<feature type="domain" description="Transposable element P transposase-like GTP-binding insertion" evidence="3">
    <location>
        <begin position="497"/>
        <end position="609"/>
    </location>
</feature>
<feature type="compositionally biased region" description="Low complexity" evidence="1">
    <location>
        <begin position="101"/>
        <end position="118"/>
    </location>
</feature>
<reference evidence="4" key="1">
    <citation type="submission" date="2022-12" db="EMBL/GenBank/DDBJ databases">
        <title>Chromosome-level genome assembly of the bean flower thrips Megalurothrips usitatus.</title>
        <authorList>
            <person name="Ma L."/>
            <person name="Liu Q."/>
            <person name="Li H."/>
            <person name="Cai W."/>
        </authorList>
    </citation>
    <scope>NUCLEOTIDE SEQUENCE</scope>
    <source>
        <strain evidence="4">Cailab_2022a</strain>
    </source>
</reference>
<feature type="region of interest" description="Disordered" evidence="1">
    <location>
        <begin position="712"/>
        <end position="772"/>
    </location>
</feature>
<feature type="region of interest" description="Disordered" evidence="1">
    <location>
        <begin position="1"/>
        <end position="36"/>
    </location>
</feature>
<organism evidence="4 5">
    <name type="scientific">Megalurothrips usitatus</name>
    <name type="common">bean blossom thrips</name>
    <dbReference type="NCBI Taxonomy" id="439358"/>
    <lineage>
        <taxon>Eukaryota</taxon>
        <taxon>Metazoa</taxon>
        <taxon>Ecdysozoa</taxon>
        <taxon>Arthropoda</taxon>
        <taxon>Hexapoda</taxon>
        <taxon>Insecta</taxon>
        <taxon>Pterygota</taxon>
        <taxon>Neoptera</taxon>
        <taxon>Paraneoptera</taxon>
        <taxon>Thysanoptera</taxon>
        <taxon>Terebrantia</taxon>
        <taxon>Thripoidea</taxon>
        <taxon>Thripidae</taxon>
        <taxon>Megalurothrips</taxon>
    </lineage>
</organism>
<evidence type="ECO:0000259" key="3">
    <source>
        <dbReference type="Pfam" id="PF21788"/>
    </source>
</evidence>
<feature type="compositionally biased region" description="Polar residues" evidence="1">
    <location>
        <begin position="717"/>
        <end position="726"/>
    </location>
</feature>
<evidence type="ECO:0008006" key="6">
    <source>
        <dbReference type="Google" id="ProtNLM"/>
    </source>
</evidence>